<comment type="similarity">
    <text evidence="1">Belongs to the short-chain dehydrogenases/reductases (SDR) family.</text>
</comment>
<dbReference type="PRINTS" id="PR00081">
    <property type="entry name" value="GDHRDH"/>
</dbReference>
<dbReference type="SUPFAM" id="SSF51735">
    <property type="entry name" value="NAD(P)-binding Rossmann-fold domains"/>
    <property type="match status" value="1"/>
</dbReference>
<organism evidence="2 3">
    <name type="scientific">Halobacillus shinanisalinarum</name>
    <dbReference type="NCBI Taxonomy" id="2932258"/>
    <lineage>
        <taxon>Bacteria</taxon>
        <taxon>Bacillati</taxon>
        <taxon>Bacillota</taxon>
        <taxon>Bacilli</taxon>
        <taxon>Bacillales</taxon>
        <taxon>Bacillaceae</taxon>
        <taxon>Halobacillus</taxon>
    </lineage>
</organism>
<sequence length="262" mass="28272">MNRFIDSIAVVTGAGSGIGEQTAIQLAEQGARVVLVGRTPSKLERVADTINNSFPEPVADIFQADVTKEEEVQELGKFIQQKYGDLHVLVNNAGASGKSTILEMEASEWERIQDTNLKSVFLVSKILGKMIIESSEKEEQNENKANRSIVNVASLSGHKAGAKIPHYSSSKAAVINFTKALAVEFAPYGIRVNSVSPGFAETPLTEEGLKNKRFEEAIQRNTALNRVGKPEEIASVISFAASSEASYMTGTDLLVDGGWLVT</sequence>
<dbReference type="NCBIfam" id="NF005559">
    <property type="entry name" value="PRK07231.1"/>
    <property type="match status" value="1"/>
</dbReference>
<protein>
    <submittedName>
        <fullName evidence="2">SDR family oxidoreductase</fullName>
    </submittedName>
</protein>
<dbReference type="CDD" id="cd05233">
    <property type="entry name" value="SDR_c"/>
    <property type="match status" value="1"/>
</dbReference>
<dbReference type="Pfam" id="PF13561">
    <property type="entry name" value="adh_short_C2"/>
    <property type="match status" value="1"/>
</dbReference>
<dbReference type="InterPro" id="IPR020904">
    <property type="entry name" value="Sc_DH/Rdtase_CS"/>
</dbReference>
<proteinExistence type="inferred from homology"/>
<keyword evidence="3" id="KW-1185">Reference proteome</keyword>
<name>A0ABY4H3C4_9BACI</name>
<dbReference type="PROSITE" id="PS00061">
    <property type="entry name" value="ADH_SHORT"/>
    <property type="match status" value="1"/>
</dbReference>
<evidence type="ECO:0000313" key="2">
    <source>
        <dbReference type="EMBL" id="UOQ94620.1"/>
    </source>
</evidence>
<accession>A0ABY4H3C4</accession>
<dbReference type="Gene3D" id="3.40.50.720">
    <property type="entry name" value="NAD(P)-binding Rossmann-like Domain"/>
    <property type="match status" value="1"/>
</dbReference>
<dbReference type="InterPro" id="IPR002347">
    <property type="entry name" value="SDR_fam"/>
</dbReference>
<evidence type="ECO:0000313" key="3">
    <source>
        <dbReference type="Proteomes" id="UP000831880"/>
    </source>
</evidence>
<dbReference type="EMBL" id="CP095074">
    <property type="protein sequence ID" value="UOQ94620.1"/>
    <property type="molecule type" value="Genomic_DNA"/>
</dbReference>
<dbReference type="PANTHER" id="PTHR42760">
    <property type="entry name" value="SHORT-CHAIN DEHYDROGENASES/REDUCTASES FAMILY MEMBER"/>
    <property type="match status" value="1"/>
</dbReference>
<dbReference type="PRINTS" id="PR00080">
    <property type="entry name" value="SDRFAMILY"/>
</dbReference>
<dbReference type="RefSeq" id="WP_244754463.1">
    <property type="nucleotide sequence ID" value="NZ_CP095074.1"/>
</dbReference>
<reference evidence="2 3" key="1">
    <citation type="submission" date="2022-04" db="EMBL/GenBank/DDBJ databases">
        <title>Halobacillus sp. isolated from saltern.</title>
        <authorList>
            <person name="Won M."/>
            <person name="Lee C.-M."/>
            <person name="Woen H.-Y."/>
            <person name="Kwon S.-W."/>
        </authorList>
    </citation>
    <scope>NUCLEOTIDE SEQUENCE [LARGE SCALE GENOMIC DNA]</scope>
    <source>
        <strain evidence="2 3">SSTM10-2</strain>
    </source>
</reference>
<dbReference type="Proteomes" id="UP000831880">
    <property type="component" value="Chromosome"/>
</dbReference>
<gene>
    <name evidence="2" type="ORF">MUO14_06630</name>
</gene>
<evidence type="ECO:0000256" key="1">
    <source>
        <dbReference type="ARBA" id="ARBA00006484"/>
    </source>
</evidence>
<dbReference type="InterPro" id="IPR036291">
    <property type="entry name" value="NAD(P)-bd_dom_sf"/>
</dbReference>